<feature type="chain" id="PRO_5047465982" description="Secreted protein" evidence="1">
    <location>
        <begin position="26"/>
        <end position="153"/>
    </location>
</feature>
<evidence type="ECO:0000256" key="1">
    <source>
        <dbReference type="SAM" id="SignalP"/>
    </source>
</evidence>
<sequence>MLKPHRLGALLLALSALPVVPSAVAAPAVPAPAPAAPAAAVPAAVPEGHTADQIGRFLVRFYGDHGPSDHDRRHHVSQVLQERQQVNTESDVLLCAQNEPQDIGIGPVTVAQAAGVGWATVTTHWGSDKTDTFTAYVRLDSRPIRIDDVICAG</sequence>
<protein>
    <recommendedName>
        <fullName evidence="4">Secreted protein</fullName>
    </recommendedName>
</protein>
<dbReference type="Proteomes" id="UP000187151">
    <property type="component" value="Unassembled WGS sequence"/>
</dbReference>
<reference evidence="2 3" key="1">
    <citation type="submission" date="2016-01" db="EMBL/GenBank/DDBJ databases">
        <title>Streptomyces amritsarensis strain MTCC 11845 genome sequencing and assembly.</title>
        <authorList>
            <person name="Sharma D."/>
            <person name="Nair G.R."/>
            <person name="Kaur G."/>
            <person name="Manhas R.K."/>
            <person name="Mayilraj S."/>
        </authorList>
    </citation>
    <scope>NUCLEOTIDE SEQUENCE [LARGE SCALE GENOMIC DNA]</scope>
    <source>
        <strain evidence="2 3">MTCC 11845</strain>
    </source>
</reference>
<organism evidence="2 3">
    <name type="scientific">Streptomyces amritsarensis</name>
    <dbReference type="NCBI Taxonomy" id="681158"/>
    <lineage>
        <taxon>Bacteria</taxon>
        <taxon>Bacillati</taxon>
        <taxon>Actinomycetota</taxon>
        <taxon>Actinomycetes</taxon>
        <taxon>Kitasatosporales</taxon>
        <taxon>Streptomycetaceae</taxon>
        <taxon>Streptomyces</taxon>
    </lineage>
</organism>
<evidence type="ECO:0000313" key="3">
    <source>
        <dbReference type="Proteomes" id="UP000187151"/>
    </source>
</evidence>
<proteinExistence type="predicted"/>
<name>A0ABX3FVC6_9ACTN</name>
<feature type="signal peptide" evidence="1">
    <location>
        <begin position="1"/>
        <end position="25"/>
    </location>
</feature>
<gene>
    <name evidence="2" type="ORF">AVW11_27845</name>
</gene>
<comment type="caution">
    <text evidence="2">The sequence shown here is derived from an EMBL/GenBank/DDBJ whole genome shotgun (WGS) entry which is preliminary data.</text>
</comment>
<dbReference type="EMBL" id="MQUR01000084">
    <property type="protein sequence ID" value="OLZ58590.1"/>
    <property type="molecule type" value="Genomic_DNA"/>
</dbReference>
<keyword evidence="1" id="KW-0732">Signal</keyword>
<evidence type="ECO:0000313" key="2">
    <source>
        <dbReference type="EMBL" id="OLZ58590.1"/>
    </source>
</evidence>
<keyword evidence="3" id="KW-1185">Reference proteome</keyword>
<evidence type="ECO:0008006" key="4">
    <source>
        <dbReference type="Google" id="ProtNLM"/>
    </source>
</evidence>
<accession>A0ABX3FVC6</accession>